<dbReference type="InterPro" id="IPR000182">
    <property type="entry name" value="GNAT_dom"/>
</dbReference>
<comment type="caution">
    <text evidence="4">The sequence shown here is derived from an EMBL/GenBank/DDBJ whole genome shotgun (WGS) entry which is preliminary data.</text>
</comment>
<dbReference type="InterPro" id="IPR016181">
    <property type="entry name" value="Acyl_CoA_acyltransferase"/>
</dbReference>
<dbReference type="PROSITE" id="PS51186">
    <property type="entry name" value="GNAT"/>
    <property type="match status" value="1"/>
</dbReference>
<dbReference type="Gene3D" id="3.40.630.30">
    <property type="match status" value="1"/>
</dbReference>
<feature type="domain" description="N-acetyltransferase" evidence="3">
    <location>
        <begin position="2"/>
        <end position="146"/>
    </location>
</feature>
<dbReference type="EMBL" id="VNHS01000012">
    <property type="protein sequence ID" value="TYP70056.1"/>
    <property type="molecule type" value="Genomic_DNA"/>
</dbReference>
<evidence type="ECO:0000313" key="4">
    <source>
        <dbReference type="EMBL" id="TYP70056.1"/>
    </source>
</evidence>
<dbReference type="Pfam" id="PF00583">
    <property type="entry name" value="Acetyltransf_1"/>
    <property type="match status" value="1"/>
</dbReference>
<proteinExistence type="predicted"/>
<dbReference type="CDD" id="cd04301">
    <property type="entry name" value="NAT_SF"/>
    <property type="match status" value="1"/>
</dbReference>
<accession>A0A5S5BUQ8</accession>
<gene>
    <name evidence="4" type="ORF">BCM02_11234</name>
</gene>
<name>A0A5S5BUQ8_9BACL</name>
<evidence type="ECO:0000256" key="2">
    <source>
        <dbReference type="ARBA" id="ARBA00023315"/>
    </source>
</evidence>
<dbReference type="SUPFAM" id="SSF55729">
    <property type="entry name" value="Acyl-CoA N-acyltransferases (Nat)"/>
    <property type="match status" value="1"/>
</dbReference>
<sequence>MRRLRAMEEDDYDAMIELWRGVDGLELSGADSREGIAKYLARNPGMSFVAEAEGRIVGTVLGGHDGRRGFINHLAVDPACRGQRIGAELTERCLGAIAADGIGKCHIFVKSDNEIGKGFWARTGWSKRSGFDVFSRDAAVLELKREEAR</sequence>
<keyword evidence="1" id="KW-0808">Transferase</keyword>
<keyword evidence="2" id="KW-0012">Acyltransferase</keyword>
<keyword evidence="4" id="KW-0689">Ribosomal protein</keyword>
<protein>
    <submittedName>
        <fullName evidence="4">Ribosomal protein S18 acetylase RimI-like enzyme</fullName>
    </submittedName>
</protein>
<dbReference type="PANTHER" id="PTHR43877:SF1">
    <property type="entry name" value="ACETYLTRANSFERASE"/>
    <property type="match status" value="1"/>
</dbReference>
<dbReference type="GO" id="GO:0016747">
    <property type="term" value="F:acyltransferase activity, transferring groups other than amino-acyl groups"/>
    <property type="evidence" value="ECO:0007669"/>
    <property type="project" value="InterPro"/>
</dbReference>
<evidence type="ECO:0000259" key="3">
    <source>
        <dbReference type="PROSITE" id="PS51186"/>
    </source>
</evidence>
<reference evidence="4 5" key="1">
    <citation type="submission" date="2019-07" db="EMBL/GenBank/DDBJ databases">
        <title>Genomic Encyclopedia of Type Strains, Phase III (KMG-III): the genomes of soil and plant-associated and newly described type strains.</title>
        <authorList>
            <person name="Whitman W."/>
        </authorList>
    </citation>
    <scope>NUCLEOTIDE SEQUENCE [LARGE SCALE GENOMIC DNA]</scope>
    <source>
        <strain evidence="4 5">BL24</strain>
    </source>
</reference>
<dbReference type="PANTHER" id="PTHR43877">
    <property type="entry name" value="AMINOALKYLPHOSPHONATE N-ACETYLTRANSFERASE-RELATED-RELATED"/>
    <property type="match status" value="1"/>
</dbReference>
<dbReference type="AlphaFoldDB" id="A0A5S5BUQ8"/>
<keyword evidence="5" id="KW-1185">Reference proteome</keyword>
<dbReference type="Proteomes" id="UP000323257">
    <property type="component" value="Unassembled WGS sequence"/>
</dbReference>
<evidence type="ECO:0000313" key="5">
    <source>
        <dbReference type="Proteomes" id="UP000323257"/>
    </source>
</evidence>
<evidence type="ECO:0000256" key="1">
    <source>
        <dbReference type="ARBA" id="ARBA00022679"/>
    </source>
</evidence>
<dbReference type="InterPro" id="IPR050832">
    <property type="entry name" value="Bact_Acetyltransf"/>
</dbReference>
<organism evidence="4 5">
    <name type="scientific">Paenibacillus methanolicus</name>
    <dbReference type="NCBI Taxonomy" id="582686"/>
    <lineage>
        <taxon>Bacteria</taxon>
        <taxon>Bacillati</taxon>
        <taxon>Bacillota</taxon>
        <taxon>Bacilli</taxon>
        <taxon>Bacillales</taxon>
        <taxon>Paenibacillaceae</taxon>
        <taxon>Paenibacillus</taxon>
    </lineage>
</organism>
<dbReference type="GO" id="GO:0005840">
    <property type="term" value="C:ribosome"/>
    <property type="evidence" value="ECO:0007669"/>
    <property type="project" value="UniProtKB-KW"/>
</dbReference>
<keyword evidence="4" id="KW-0687">Ribonucleoprotein</keyword>